<evidence type="ECO:0000256" key="3">
    <source>
        <dbReference type="ARBA" id="ARBA00060890"/>
    </source>
</evidence>
<evidence type="ECO:0000256" key="4">
    <source>
        <dbReference type="SAM" id="MobiDB-lite"/>
    </source>
</evidence>
<dbReference type="InterPro" id="IPR039124">
    <property type="entry name" value="PRA1-like"/>
</dbReference>
<feature type="chain" id="PRO_5025624245" evidence="5">
    <location>
        <begin position="21"/>
        <end position="302"/>
    </location>
</feature>
<feature type="compositionally biased region" description="Low complexity" evidence="4">
    <location>
        <begin position="263"/>
        <end position="285"/>
    </location>
</feature>
<dbReference type="CDD" id="cd11307">
    <property type="entry name" value="M35_Asp_f2_like"/>
    <property type="match status" value="1"/>
</dbReference>
<protein>
    <submittedName>
        <fullName evidence="7">Zincin</fullName>
    </submittedName>
</protein>
<evidence type="ECO:0000259" key="6">
    <source>
        <dbReference type="Pfam" id="PF13933"/>
    </source>
</evidence>
<feature type="compositionally biased region" description="Basic and acidic residues" evidence="4">
    <location>
        <begin position="287"/>
        <end position="302"/>
    </location>
</feature>
<keyword evidence="1 5" id="KW-0732">Signal</keyword>
<accession>A0A6A6JUL9</accession>
<gene>
    <name evidence="7" type="ORF">EI97DRAFT_455990</name>
</gene>
<dbReference type="GO" id="GO:0005178">
    <property type="term" value="F:integrin binding"/>
    <property type="evidence" value="ECO:0007669"/>
    <property type="project" value="TreeGrafter"/>
</dbReference>
<organism evidence="7 8">
    <name type="scientific">Westerdykella ornata</name>
    <dbReference type="NCBI Taxonomy" id="318751"/>
    <lineage>
        <taxon>Eukaryota</taxon>
        <taxon>Fungi</taxon>
        <taxon>Dikarya</taxon>
        <taxon>Ascomycota</taxon>
        <taxon>Pezizomycotina</taxon>
        <taxon>Dothideomycetes</taxon>
        <taxon>Pleosporomycetidae</taxon>
        <taxon>Pleosporales</taxon>
        <taxon>Sporormiaceae</taxon>
        <taxon>Westerdykella</taxon>
    </lineage>
</organism>
<dbReference type="Proteomes" id="UP000800097">
    <property type="component" value="Unassembled WGS sequence"/>
</dbReference>
<dbReference type="SUPFAM" id="SSF55486">
    <property type="entry name" value="Metalloproteases ('zincins'), catalytic domain"/>
    <property type="match status" value="1"/>
</dbReference>
<comment type="similarity">
    <text evidence="3">Belongs to the ZPS1 family.</text>
</comment>
<feature type="domain" description="Putative peptidase" evidence="6">
    <location>
        <begin position="25"/>
        <end position="255"/>
    </location>
</feature>
<sequence>MASLLNLSLLCLAASGPAFASPARLARAESTVTVTQTVEAPSPTSTAWNAGAVTEYPIHSSCNHTERAQIKRGLKEAIILAQHAKDHILRWGNSSELYQKYFGAAPSGEAIGWFDKIVNVDKAGILFRCDNPDGNCANEGWAGHWRGANATDETVICPLSYETRRPLVAMCGLGYTVANSETNIYWASDLVHRLFHVPKIGEGVVEHYADGYEGALELAKTKPEETVRNSETLQYFALEAYAFDIAVPGEGCLGKVDPKPRTSEAPATETPTPTATALQAPSATSDAPKECHTHSDGVVHCD</sequence>
<dbReference type="PANTHER" id="PTHR39399:SF1">
    <property type="entry name" value="PROTEIN ZPS1"/>
    <property type="match status" value="1"/>
</dbReference>
<dbReference type="InterPro" id="IPR029482">
    <property type="entry name" value="HRXXH"/>
</dbReference>
<evidence type="ECO:0000313" key="8">
    <source>
        <dbReference type="Proteomes" id="UP000800097"/>
    </source>
</evidence>
<dbReference type="GO" id="GO:0009986">
    <property type="term" value="C:cell surface"/>
    <property type="evidence" value="ECO:0007669"/>
    <property type="project" value="TreeGrafter"/>
</dbReference>
<dbReference type="PANTHER" id="PTHR39399">
    <property type="entry name" value="PROTEIN ZPS1"/>
    <property type="match status" value="1"/>
</dbReference>
<reference evidence="7" key="1">
    <citation type="journal article" date="2020" name="Stud. Mycol.">
        <title>101 Dothideomycetes genomes: a test case for predicting lifestyles and emergence of pathogens.</title>
        <authorList>
            <person name="Haridas S."/>
            <person name="Albert R."/>
            <person name="Binder M."/>
            <person name="Bloem J."/>
            <person name="Labutti K."/>
            <person name="Salamov A."/>
            <person name="Andreopoulos B."/>
            <person name="Baker S."/>
            <person name="Barry K."/>
            <person name="Bills G."/>
            <person name="Bluhm B."/>
            <person name="Cannon C."/>
            <person name="Castanera R."/>
            <person name="Culley D."/>
            <person name="Daum C."/>
            <person name="Ezra D."/>
            <person name="Gonzalez J."/>
            <person name="Henrissat B."/>
            <person name="Kuo A."/>
            <person name="Liang C."/>
            <person name="Lipzen A."/>
            <person name="Lutzoni F."/>
            <person name="Magnuson J."/>
            <person name="Mondo S."/>
            <person name="Nolan M."/>
            <person name="Ohm R."/>
            <person name="Pangilinan J."/>
            <person name="Park H.-J."/>
            <person name="Ramirez L."/>
            <person name="Alfaro M."/>
            <person name="Sun H."/>
            <person name="Tritt A."/>
            <person name="Yoshinaga Y."/>
            <person name="Zwiers L.-H."/>
            <person name="Turgeon B."/>
            <person name="Goodwin S."/>
            <person name="Spatafora J."/>
            <person name="Crous P."/>
            <person name="Grigoriev I."/>
        </authorList>
    </citation>
    <scope>NUCLEOTIDE SEQUENCE</scope>
    <source>
        <strain evidence="7">CBS 379.55</strain>
    </source>
</reference>
<dbReference type="RefSeq" id="XP_033657332.1">
    <property type="nucleotide sequence ID" value="XM_033800688.1"/>
</dbReference>
<evidence type="ECO:0000313" key="7">
    <source>
        <dbReference type="EMBL" id="KAF2279793.1"/>
    </source>
</evidence>
<feature type="signal peptide" evidence="5">
    <location>
        <begin position="1"/>
        <end position="20"/>
    </location>
</feature>
<dbReference type="GO" id="GO:0009277">
    <property type="term" value="C:fungal-type cell wall"/>
    <property type="evidence" value="ECO:0007669"/>
    <property type="project" value="TreeGrafter"/>
</dbReference>
<keyword evidence="8" id="KW-1185">Reference proteome</keyword>
<name>A0A6A6JUL9_WESOR</name>
<dbReference type="FunFam" id="3.40.390.10:FF:000043">
    <property type="entry name" value="Major allergen Asp F2"/>
    <property type="match status" value="1"/>
</dbReference>
<evidence type="ECO:0000256" key="2">
    <source>
        <dbReference type="ARBA" id="ARBA00023180"/>
    </source>
</evidence>
<keyword evidence="2" id="KW-0325">Glycoprotein</keyword>
<dbReference type="Pfam" id="PF13933">
    <property type="entry name" value="HRXXH"/>
    <property type="match status" value="1"/>
</dbReference>
<dbReference type="Gene3D" id="3.40.390.10">
    <property type="entry name" value="Collagenase (Catalytic Domain)"/>
    <property type="match status" value="1"/>
</dbReference>
<proteinExistence type="inferred from homology"/>
<dbReference type="AlphaFoldDB" id="A0A6A6JUL9"/>
<dbReference type="EMBL" id="ML986486">
    <property type="protein sequence ID" value="KAF2279793.1"/>
    <property type="molecule type" value="Genomic_DNA"/>
</dbReference>
<dbReference type="GO" id="GO:0005576">
    <property type="term" value="C:extracellular region"/>
    <property type="evidence" value="ECO:0007669"/>
    <property type="project" value="TreeGrafter"/>
</dbReference>
<dbReference type="GeneID" id="54553863"/>
<evidence type="ECO:0000256" key="1">
    <source>
        <dbReference type="ARBA" id="ARBA00022729"/>
    </source>
</evidence>
<dbReference type="GO" id="GO:0008270">
    <property type="term" value="F:zinc ion binding"/>
    <property type="evidence" value="ECO:0007669"/>
    <property type="project" value="TreeGrafter"/>
</dbReference>
<dbReference type="GO" id="GO:0008237">
    <property type="term" value="F:metallopeptidase activity"/>
    <property type="evidence" value="ECO:0007669"/>
    <property type="project" value="InterPro"/>
</dbReference>
<dbReference type="InterPro" id="IPR024079">
    <property type="entry name" value="MetalloPept_cat_dom_sf"/>
</dbReference>
<evidence type="ECO:0000256" key="5">
    <source>
        <dbReference type="SAM" id="SignalP"/>
    </source>
</evidence>
<dbReference type="OrthoDB" id="4689212at2759"/>
<feature type="region of interest" description="Disordered" evidence="4">
    <location>
        <begin position="255"/>
        <end position="302"/>
    </location>
</feature>